<dbReference type="Pfam" id="PF22458">
    <property type="entry name" value="RsmF-B_ferredox"/>
    <property type="match status" value="1"/>
</dbReference>
<dbReference type="PROSITE" id="PS51686">
    <property type="entry name" value="SAM_MT_RSMB_NOP"/>
    <property type="match status" value="1"/>
</dbReference>
<dbReference type="AlphaFoldDB" id="A0A2N3IE76"/>
<dbReference type="GO" id="GO:0001510">
    <property type="term" value="P:RNA methylation"/>
    <property type="evidence" value="ECO:0007669"/>
    <property type="project" value="InterPro"/>
</dbReference>
<dbReference type="InterPro" id="IPR001678">
    <property type="entry name" value="MeTrfase_RsmB-F_NOP2_dom"/>
</dbReference>
<dbReference type="GO" id="GO:0008173">
    <property type="term" value="F:RNA methyltransferase activity"/>
    <property type="evidence" value="ECO:0007669"/>
    <property type="project" value="InterPro"/>
</dbReference>
<keyword evidence="3 5" id="KW-0949">S-adenosyl-L-methionine</keyword>
<gene>
    <name evidence="7" type="ORF">Rain11_1577</name>
</gene>
<dbReference type="CDD" id="cd02440">
    <property type="entry name" value="AdoMet_MTases"/>
    <property type="match status" value="1"/>
</dbReference>
<comment type="caution">
    <text evidence="5">Lacks conserved residue(s) required for the propagation of feature annotation.</text>
</comment>
<dbReference type="InterPro" id="IPR023267">
    <property type="entry name" value="RCMT"/>
</dbReference>
<dbReference type="EMBL" id="NKXO01000023">
    <property type="protein sequence ID" value="PKQ68599.1"/>
    <property type="molecule type" value="Genomic_DNA"/>
</dbReference>
<feature type="binding site" evidence="5">
    <location>
        <position position="325"/>
    </location>
    <ligand>
        <name>S-adenosyl-L-methionine</name>
        <dbReference type="ChEBI" id="CHEBI:59789"/>
    </ligand>
</feature>
<keyword evidence="1 5" id="KW-0489">Methyltransferase</keyword>
<dbReference type="InterPro" id="IPR054728">
    <property type="entry name" value="RsmB-like_ferredoxin"/>
</dbReference>
<evidence type="ECO:0000256" key="1">
    <source>
        <dbReference type="ARBA" id="ARBA00022603"/>
    </source>
</evidence>
<accession>A0A2N3IE76</accession>
<dbReference type="Pfam" id="PF01189">
    <property type="entry name" value="Methyltr_RsmB-F"/>
    <property type="match status" value="1"/>
</dbReference>
<feature type="binding site" evidence="5">
    <location>
        <position position="280"/>
    </location>
    <ligand>
        <name>S-adenosyl-L-methionine</name>
        <dbReference type="ChEBI" id="CHEBI:59789"/>
    </ligand>
</feature>
<evidence type="ECO:0000313" key="7">
    <source>
        <dbReference type="EMBL" id="PKQ68599.1"/>
    </source>
</evidence>
<evidence type="ECO:0000256" key="4">
    <source>
        <dbReference type="ARBA" id="ARBA00022884"/>
    </source>
</evidence>
<feature type="active site" description="Nucleophile" evidence="5">
    <location>
        <position position="378"/>
    </location>
</feature>
<dbReference type="PANTHER" id="PTHR22807">
    <property type="entry name" value="NOP2 YEAST -RELATED NOL1/NOP2/FMU SUN DOMAIN-CONTAINING"/>
    <property type="match status" value="1"/>
</dbReference>
<dbReference type="RefSeq" id="WP_317042753.1">
    <property type="nucleotide sequence ID" value="NZ_NKXO01000023.1"/>
</dbReference>
<evidence type="ECO:0000256" key="5">
    <source>
        <dbReference type="PROSITE-ProRule" id="PRU01023"/>
    </source>
</evidence>
<proteinExistence type="inferred from homology"/>
<evidence type="ECO:0000313" key="8">
    <source>
        <dbReference type="Proteomes" id="UP000233387"/>
    </source>
</evidence>
<dbReference type="SUPFAM" id="SSF53335">
    <property type="entry name" value="S-adenosyl-L-methionine-dependent methyltransferases"/>
    <property type="match status" value="1"/>
</dbReference>
<feature type="domain" description="SAM-dependent MTase RsmB/NOP-type" evidence="6">
    <location>
        <begin position="166"/>
        <end position="426"/>
    </location>
</feature>
<keyword evidence="4 5" id="KW-0694">RNA-binding</keyword>
<dbReference type="Proteomes" id="UP000233387">
    <property type="component" value="Unassembled WGS sequence"/>
</dbReference>
<dbReference type="PANTHER" id="PTHR22807:SF53">
    <property type="entry name" value="RIBOSOMAL RNA SMALL SUBUNIT METHYLTRANSFERASE B-RELATED"/>
    <property type="match status" value="1"/>
</dbReference>
<dbReference type="InterPro" id="IPR049560">
    <property type="entry name" value="MeTrfase_RsmB-F_NOP2_cat"/>
</dbReference>
<dbReference type="Gene3D" id="3.30.70.1170">
    <property type="entry name" value="Sun protein, domain 3"/>
    <property type="match status" value="1"/>
</dbReference>
<dbReference type="Gene3D" id="3.40.50.150">
    <property type="entry name" value="Vaccinia Virus protein VP39"/>
    <property type="match status" value="1"/>
</dbReference>
<comment type="similarity">
    <text evidence="5">Belongs to the class I-like SAM-binding methyltransferase superfamily. RsmB/NOP family.</text>
</comment>
<keyword evidence="8" id="KW-1185">Reference proteome</keyword>
<sequence length="426" mass="49417">MIFLWGGLRLWRSPPQPFPDMKLHRNLCEAIIRALEAIFNQKQYADKVLEKLLKSNSKWGARDRAFIAESTYEIVRWWRKLLFLANETYYENGSNYENRVFWRVLGVHLLLQHKSLPPWQEWQNLFLKEIEQKASNIRERAIQHSIPDWLDKLGEQELGKGAWERELEALNKPAEVVLRANTLKISVQELQKLLQEQKIETKLTPHSPDALILATRQNIFQNPLFKEGYFEVQDVGSQEIGRFLRVKAGERVVDACAGAGGKTLHLASMMHNKGRIIAMDTESWKLAELKKRAKRNGIDIIETRLIESSKTIKRLANSADKLLLDVPCSGLGVLRRNPDAKWKLSEKFLIEVREKQSQILQQYSQMLKKGGFLVYATCSILPSENENQVNNFLLQNKNFRLLESKHLFPSEYGFDGFFMALLEKTN</sequence>
<evidence type="ECO:0000256" key="3">
    <source>
        <dbReference type="ARBA" id="ARBA00022691"/>
    </source>
</evidence>
<keyword evidence="2 5" id="KW-0808">Transferase</keyword>
<dbReference type="InterPro" id="IPR029063">
    <property type="entry name" value="SAM-dependent_MTases_sf"/>
</dbReference>
<dbReference type="PRINTS" id="PR02008">
    <property type="entry name" value="RCMTFAMILY"/>
</dbReference>
<dbReference type="GO" id="GO:0003723">
    <property type="term" value="F:RNA binding"/>
    <property type="evidence" value="ECO:0007669"/>
    <property type="project" value="UniProtKB-UniRule"/>
</dbReference>
<evidence type="ECO:0000259" key="6">
    <source>
        <dbReference type="PROSITE" id="PS51686"/>
    </source>
</evidence>
<reference evidence="7 8" key="1">
    <citation type="submission" date="2017-06" db="EMBL/GenBank/DDBJ databases">
        <title>Raineya orbicola gen. nov., sp. nov. a slightly thermophilic bacterium of the phylum Bacteroidetes and the description of Raineyaceae fam. nov.</title>
        <authorList>
            <person name="Albuquerque L."/>
            <person name="Polonia A.R.M."/>
            <person name="Barroso C."/>
            <person name="Froufe H.J.C."/>
            <person name="Lage O."/>
            <person name="Lobo-Da-Cunha A."/>
            <person name="Egas C."/>
            <person name="Da Costa M.S."/>
        </authorList>
    </citation>
    <scope>NUCLEOTIDE SEQUENCE [LARGE SCALE GENOMIC DNA]</scope>
    <source>
        <strain evidence="7 8">SPSPC-11</strain>
    </source>
</reference>
<organism evidence="7 8">
    <name type="scientific">Raineya orbicola</name>
    <dbReference type="NCBI Taxonomy" id="2016530"/>
    <lineage>
        <taxon>Bacteria</taxon>
        <taxon>Pseudomonadati</taxon>
        <taxon>Bacteroidota</taxon>
        <taxon>Cytophagia</taxon>
        <taxon>Cytophagales</taxon>
        <taxon>Raineyaceae</taxon>
        <taxon>Raineya</taxon>
    </lineage>
</organism>
<name>A0A2N3IE76_9BACT</name>
<comment type="caution">
    <text evidence="7">The sequence shown here is derived from an EMBL/GenBank/DDBJ whole genome shotgun (WGS) entry which is preliminary data.</text>
</comment>
<protein>
    <submittedName>
        <fullName evidence="7">tRNA and rRNA cytosine-C5-methylase</fullName>
    </submittedName>
</protein>
<evidence type="ECO:0000256" key="2">
    <source>
        <dbReference type="ARBA" id="ARBA00022679"/>
    </source>
</evidence>